<gene>
    <name evidence="1" type="ORF">TPC1_13901</name>
</gene>
<feature type="non-terminal residue" evidence="1">
    <location>
        <position position="245"/>
    </location>
</feature>
<sequence length="245" mass="28349">EIILDFIKTQQQNKIFDVLLITGHPGSGKTYTVTNILKKFANSKIINLINAKKQPSIGSKTKILVLDEIDHGSAKFDMNLLYRECREQKICLIAICNELNFQLSFKTRTLVFRNYDKDQLSQILSTTSNQQTPQSVKNYMCVQLESQGSDARIIKQISQGKIDLDTVQNQFKRELTFTYVEKRLMKLLQEKSKWTITEIESSYYNLYDEVILLSTFIKKLEIKGFCSICGNVVTVVMQMLKKYKE</sequence>
<feature type="non-terminal residue" evidence="1">
    <location>
        <position position="1"/>
    </location>
</feature>
<evidence type="ECO:0000313" key="1">
    <source>
        <dbReference type="EMBL" id="JAP93715.1"/>
    </source>
</evidence>
<dbReference type="SUPFAM" id="SSF52540">
    <property type="entry name" value="P-loop containing nucleoside triphosphate hydrolases"/>
    <property type="match status" value="1"/>
</dbReference>
<dbReference type="Gene3D" id="3.40.50.300">
    <property type="entry name" value="P-loop containing nucleotide triphosphate hydrolases"/>
    <property type="match status" value="2"/>
</dbReference>
<dbReference type="AlphaFoldDB" id="A0A146KDE9"/>
<proteinExistence type="predicted"/>
<dbReference type="Gene3D" id="1.10.8.60">
    <property type="match status" value="1"/>
</dbReference>
<name>A0A146KDE9_9EUKA</name>
<dbReference type="EMBL" id="GDID01002891">
    <property type="protein sequence ID" value="JAP93715.1"/>
    <property type="molecule type" value="Transcribed_RNA"/>
</dbReference>
<reference evidence="1" key="1">
    <citation type="submission" date="2015-07" db="EMBL/GenBank/DDBJ databases">
        <title>Adaptation to a free-living lifestyle via gene acquisitions in the diplomonad Trepomonas sp. PC1.</title>
        <authorList>
            <person name="Xu F."/>
            <person name="Jerlstrom-Hultqvist J."/>
            <person name="Kolisko M."/>
            <person name="Simpson A.G.B."/>
            <person name="Roger A.J."/>
            <person name="Svard S.G."/>
            <person name="Andersson J.O."/>
        </authorList>
    </citation>
    <scope>NUCLEOTIDE SEQUENCE</scope>
    <source>
        <strain evidence="1">PC1</strain>
    </source>
</reference>
<organism evidence="1">
    <name type="scientific">Trepomonas sp. PC1</name>
    <dbReference type="NCBI Taxonomy" id="1076344"/>
    <lineage>
        <taxon>Eukaryota</taxon>
        <taxon>Metamonada</taxon>
        <taxon>Diplomonadida</taxon>
        <taxon>Hexamitidae</taxon>
        <taxon>Hexamitinae</taxon>
        <taxon>Trepomonas</taxon>
    </lineage>
</organism>
<protein>
    <submittedName>
        <fullName evidence="1">ORC1-type DNA replication protein</fullName>
    </submittedName>
</protein>
<dbReference type="InterPro" id="IPR027417">
    <property type="entry name" value="P-loop_NTPase"/>
</dbReference>
<accession>A0A146KDE9</accession>
<dbReference type="SMR" id="A0A146KDE9"/>